<organism evidence="1 2">
    <name type="scientific">Luteolibacter soli</name>
    <dbReference type="NCBI Taxonomy" id="3135280"/>
    <lineage>
        <taxon>Bacteria</taxon>
        <taxon>Pseudomonadati</taxon>
        <taxon>Verrucomicrobiota</taxon>
        <taxon>Verrucomicrobiia</taxon>
        <taxon>Verrucomicrobiales</taxon>
        <taxon>Verrucomicrobiaceae</taxon>
        <taxon>Luteolibacter</taxon>
    </lineage>
</organism>
<dbReference type="Proteomes" id="UP001371305">
    <property type="component" value="Unassembled WGS sequence"/>
</dbReference>
<keyword evidence="2" id="KW-1185">Reference proteome</keyword>
<reference evidence="1 2" key="1">
    <citation type="submission" date="2024-04" db="EMBL/GenBank/DDBJ databases">
        <title>Luteolibacter sp. isolated from soil.</title>
        <authorList>
            <person name="An J."/>
        </authorList>
    </citation>
    <scope>NUCLEOTIDE SEQUENCE [LARGE SCALE GENOMIC DNA]</scope>
    <source>
        <strain evidence="1 2">Y139</strain>
    </source>
</reference>
<dbReference type="RefSeq" id="WP_341405243.1">
    <property type="nucleotide sequence ID" value="NZ_JBBUKT010000005.1"/>
</dbReference>
<sequence length="203" mass="20415">MTPANLQPRPTGPLTRALRHACTPAAIPLSAAASSGAGLITRGNTPTLSPGGRAIFISLTDSGYAFQAAIYNSVNSMLGAPSATFDSLLADAIGTTSGTSPGIVRTAPYAHGAFTSAGSTQMGAAGNLTYLFLVEDGEGSVKSLGLYRGPKVPATGSLHLDPSNVSNVGIGTTHGGYQLISIPDPTTVLLGVWSLSLPAFSPC</sequence>
<evidence type="ECO:0000313" key="2">
    <source>
        <dbReference type="Proteomes" id="UP001371305"/>
    </source>
</evidence>
<comment type="caution">
    <text evidence="1">The sequence shown here is derived from an EMBL/GenBank/DDBJ whole genome shotgun (WGS) entry which is preliminary data.</text>
</comment>
<evidence type="ECO:0000313" key="1">
    <source>
        <dbReference type="EMBL" id="MEK7951610.1"/>
    </source>
</evidence>
<protein>
    <submittedName>
        <fullName evidence="1">Uncharacterized protein</fullName>
    </submittedName>
</protein>
<proteinExistence type="predicted"/>
<name>A0ABU9AV29_9BACT</name>
<gene>
    <name evidence="1" type="ORF">WKV53_13925</name>
</gene>
<dbReference type="EMBL" id="JBBUKT010000005">
    <property type="protein sequence ID" value="MEK7951610.1"/>
    <property type="molecule type" value="Genomic_DNA"/>
</dbReference>
<accession>A0ABU9AV29</accession>